<organism evidence="1 2">
    <name type="scientific">Trichoderma simmonsii</name>
    <dbReference type="NCBI Taxonomy" id="1491479"/>
    <lineage>
        <taxon>Eukaryota</taxon>
        <taxon>Fungi</taxon>
        <taxon>Dikarya</taxon>
        <taxon>Ascomycota</taxon>
        <taxon>Pezizomycotina</taxon>
        <taxon>Sordariomycetes</taxon>
        <taxon>Hypocreomycetidae</taxon>
        <taxon>Hypocreales</taxon>
        <taxon>Hypocreaceae</taxon>
        <taxon>Trichoderma</taxon>
    </lineage>
</organism>
<accession>A0A8G0L879</accession>
<evidence type="ECO:0000313" key="1">
    <source>
        <dbReference type="EMBL" id="QYS94850.1"/>
    </source>
</evidence>
<reference evidence="1 2" key="1">
    <citation type="journal article" date="2021" name="BMC Genomics">
        <title>Telomere-to-telomere genome assembly of asparaginase-producing Trichoderma simmonsii.</title>
        <authorList>
            <person name="Chung D."/>
            <person name="Kwon Y.M."/>
            <person name="Yang Y."/>
        </authorList>
    </citation>
    <scope>NUCLEOTIDE SEQUENCE [LARGE SCALE GENOMIC DNA]</scope>
    <source>
        <strain evidence="1 2">GH-Sj1</strain>
    </source>
</reference>
<proteinExistence type="predicted"/>
<evidence type="ECO:0000313" key="2">
    <source>
        <dbReference type="Proteomes" id="UP000826661"/>
    </source>
</evidence>
<name>A0A8G0L879_9HYPO</name>
<sequence length="145" mass="16377">MLYFIPVSATIATLSITSHVETSTTDGFSVKYVPADLGKYTVLGKTCLIHILSWQTWIGSTASSMRTREHQCFYSMSYVDVSVPTFMCVFELETKKIQPHWCEIYPRDFGARSHLHSRSVLLGALGEEWNGHGARQWLGCNWPGI</sequence>
<protein>
    <submittedName>
        <fullName evidence="1">Uncharacterized protein</fullName>
    </submittedName>
</protein>
<dbReference type="Proteomes" id="UP000826661">
    <property type="component" value="Chromosome I"/>
</dbReference>
<dbReference type="AlphaFoldDB" id="A0A8G0L879"/>
<dbReference type="EMBL" id="CP075864">
    <property type="protein sequence ID" value="QYS94850.1"/>
    <property type="molecule type" value="Genomic_DNA"/>
</dbReference>
<gene>
    <name evidence="1" type="ORF">H0G86_002171</name>
</gene>
<keyword evidence="2" id="KW-1185">Reference proteome</keyword>